<evidence type="ECO:0000259" key="2">
    <source>
        <dbReference type="Pfam" id="PF25019"/>
    </source>
</evidence>
<proteinExistence type="predicted"/>
<name>A0A438G3X5_VITVI</name>
<reference evidence="3 4" key="1">
    <citation type="journal article" date="2018" name="PLoS Genet.">
        <title>Population sequencing reveals clonal diversity and ancestral inbreeding in the grapevine cultivar Chardonnay.</title>
        <authorList>
            <person name="Roach M.J."/>
            <person name="Johnson D.L."/>
            <person name="Bohlmann J."/>
            <person name="van Vuuren H.J."/>
            <person name="Jones S.J."/>
            <person name="Pretorius I.S."/>
            <person name="Schmidt S.A."/>
            <person name="Borneman A.R."/>
        </authorList>
    </citation>
    <scope>NUCLEOTIDE SEQUENCE [LARGE SCALE GENOMIC DNA]</scope>
    <source>
        <strain evidence="4">cv. Chardonnay</strain>
        <tissue evidence="3">Leaf</tissue>
    </source>
</reference>
<evidence type="ECO:0000256" key="1">
    <source>
        <dbReference type="SAM" id="Coils"/>
    </source>
</evidence>
<feature type="domain" description="R13L1/DRL21-like LRR repeat region" evidence="2">
    <location>
        <begin position="15"/>
        <end position="73"/>
    </location>
</feature>
<evidence type="ECO:0000313" key="4">
    <source>
        <dbReference type="Proteomes" id="UP000288805"/>
    </source>
</evidence>
<evidence type="ECO:0000313" key="3">
    <source>
        <dbReference type="EMBL" id="RVW66886.1"/>
    </source>
</evidence>
<dbReference type="EMBL" id="QGNW01000617">
    <property type="protein sequence ID" value="RVW66886.1"/>
    <property type="molecule type" value="Genomic_DNA"/>
</dbReference>
<protein>
    <recommendedName>
        <fullName evidence="2">R13L1/DRL21-like LRR repeat region domain-containing protein</fullName>
    </recommendedName>
</protein>
<accession>A0A438G3X5</accession>
<dbReference type="Proteomes" id="UP000288805">
    <property type="component" value="Unassembled WGS sequence"/>
</dbReference>
<organism evidence="3 4">
    <name type="scientific">Vitis vinifera</name>
    <name type="common">Grape</name>
    <dbReference type="NCBI Taxonomy" id="29760"/>
    <lineage>
        <taxon>Eukaryota</taxon>
        <taxon>Viridiplantae</taxon>
        <taxon>Streptophyta</taxon>
        <taxon>Embryophyta</taxon>
        <taxon>Tracheophyta</taxon>
        <taxon>Spermatophyta</taxon>
        <taxon>Magnoliopsida</taxon>
        <taxon>eudicotyledons</taxon>
        <taxon>Gunneridae</taxon>
        <taxon>Pentapetalae</taxon>
        <taxon>rosids</taxon>
        <taxon>Vitales</taxon>
        <taxon>Vitaceae</taxon>
        <taxon>Viteae</taxon>
        <taxon>Vitis</taxon>
    </lineage>
</organism>
<sequence length="83" mass="9383">MGSKHGAACKVLKRNKLENAKKNAAEAKLREKESLEKLVLEWSGDVAAPQDEEAHERVLEDLQPHSNLKELLVFASWVPDFLF</sequence>
<comment type="caution">
    <text evidence="3">The sequence shown here is derived from an EMBL/GenBank/DDBJ whole genome shotgun (WGS) entry which is preliminary data.</text>
</comment>
<keyword evidence="1" id="KW-0175">Coiled coil</keyword>
<feature type="coiled-coil region" evidence="1">
    <location>
        <begin position="10"/>
        <end position="37"/>
    </location>
</feature>
<gene>
    <name evidence="3" type="ORF">CK203_065895</name>
</gene>
<dbReference type="InterPro" id="IPR056789">
    <property type="entry name" value="LRR_R13L1-DRL21"/>
</dbReference>
<dbReference type="AlphaFoldDB" id="A0A438G3X5"/>
<dbReference type="Pfam" id="PF25019">
    <property type="entry name" value="LRR_R13L1-DRL21"/>
    <property type="match status" value="1"/>
</dbReference>